<proteinExistence type="predicted"/>
<feature type="domain" description="Thioredoxin-like fold" evidence="1">
    <location>
        <begin position="2"/>
        <end position="137"/>
    </location>
</feature>
<evidence type="ECO:0000313" key="3">
    <source>
        <dbReference type="Proteomes" id="UP000009309"/>
    </source>
</evidence>
<dbReference type="CDD" id="cd02972">
    <property type="entry name" value="DsbA_family"/>
    <property type="match status" value="1"/>
</dbReference>
<dbReference type="Proteomes" id="UP000009309">
    <property type="component" value="Unassembled WGS sequence"/>
</dbReference>
<comment type="caution">
    <text evidence="2">The sequence shown here is derived from an EMBL/GenBank/DDBJ whole genome shotgun (WGS) entry which is preliminary data.</text>
</comment>
<dbReference type="AlphaFoldDB" id="I2GLR9"/>
<protein>
    <submittedName>
        <fullName evidence="2">DsbA oxidoreductase</fullName>
    </submittedName>
</protein>
<accession>I2GLR9</accession>
<evidence type="ECO:0000313" key="2">
    <source>
        <dbReference type="EMBL" id="CCH54845.1"/>
    </source>
</evidence>
<dbReference type="InterPro" id="IPR012336">
    <property type="entry name" value="Thioredoxin-like_fold"/>
</dbReference>
<dbReference type="EMBL" id="CAIT01000007">
    <property type="protein sequence ID" value="CCH54845.1"/>
    <property type="molecule type" value="Genomic_DNA"/>
</dbReference>
<dbReference type="eggNOG" id="COG1651">
    <property type="taxonomic scope" value="Bacteria"/>
</dbReference>
<dbReference type="SUPFAM" id="SSF52833">
    <property type="entry name" value="Thioredoxin-like"/>
    <property type="match status" value="1"/>
</dbReference>
<name>I2GLR9_9BACT</name>
<gene>
    <name evidence="2" type="ORF">BN8_04057</name>
</gene>
<reference evidence="2 3" key="1">
    <citation type="journal article" date="2012" name="J. Bacteriol.">
        <title>Genome Sequence of the Filamentous Bacterium Fibrisoma limi BUZ 3T.</title>
        <authorList>
            <person name="Filippini M."/>
            <person name="Qi W."/>
            <person name="Jaenicke S."/>
            <person name="Goesmann A."/>
            <person name="Smits T.H."/>
            <person name="Bagheri H.C."/>
        </authorList>
    </citation>
    <scope>NUCLEOTIDE SEQUENCE [LARGE SCALE GENOMIC DNA]</scope>
    <source>
        <strain evidence="3">BUZ 3T</strain>
    </source>
</reference>
<keyword evidence="3" id="KW-1185">Reference proteome</keyword>
<dbReference type="InterPro" id="IPR036249">
    <property type="entry name" value="Thioredoxin-like_sf"/>
</dbReference>
<organism evidence="2 3">
    <name type="scientific">Fibrisoma limi BUZ 3</name>
    <dbReference type="NCBI Taxonomy" id="1185876"/>
    <lineage>
        <taxon>Bacteria</taxon>
        <taxon>Pseudomonadati</taxon>
        <taxon>Bacteroidota</taxon>
        <taxon>Cytophagia</taxon>
        <taxon>Cytophagales</taxon>
        <taxon>Spirosomataceae</taxon>
        <taxon>Fibrisoma</taxon>
    </lineage>
</organism>
<dbReference type="Pfam" id="PF13462">
    <property type="entry name" value="Thioredoxin_4"/>
    <property type="match status" value="1"/>
</dbReference>
<dbReference type="STRING" id="1185876.BN8_04057"/>
<dbReference type="Gene3D" id="3.40.30.10">
    <property type="entry name" value="Glutaredoxin"/>
    <property type="match status" value="1"/>
</dbReference>
<sequence>MCPRCRNTRQLLLTLLKIFSGQIQYTYRHFPNPSNSESWLAAVAAEAAGMQGQFDPMYQALFTQRSLQTGGLSELAFRLGLDVKRFLADLQDEQVYHSIEADRRAGYQLGIQTTPTLVIEGQRFYGSLTLARLSPFIRHHIRRKSSSIFNIIDPKTGLVRWADDAL</sequence>
<evidence type="ECO:0000259" key="1">
    <source>
        <dbReference type="Pfam" id="PF13462"/>
    </source>
</evidence>